<dbReference type="AlphaFoldDB" id="A0A2P4X7L5"/>
<comment type="caution">
    <text evidence="1">The sequence shown here is derived from an EMBL/GenBank/DDBJ whole genome shotgun (WGS) entry which is preliminary data.</text>
</comment>
<reference evidence="1 2" key="1">
    <citation type="journal article" date="2017" name="Genome Biol. Evol.">
        <title>Phytophthora megakarya and P. palmivora, closely related causal agents of cacao black pod rot, underwent increases in genome sizes and gene numbers by different mechanisms.</title>
        <authorList>
            <person name="Ali S.S."/>
            <person name="Shao J."/>
            <person name="Lary D.J."/>
            <person name="Kronmiller B."/>
            <person name="Shen D."/>
            <person name="Strem M.D."/>
            <person name="Amoako-Attah I."/>
            <person name="Akrofi A.Y."/>
            <person name="Begoude B.A."/>
            <person name="Ten Hoopen G.M."/>
            <person name="Coulibaly K."/>
            <person name="Kebe B.I."/>
            <person name="Melnick R.L."/>
            <person name="Guiltinan M.J."/>
            <person name="Tyler B.M."/>
            <person name="Meinhardt L.W."/>
            <person name="Bailey B.A."/>
        </authorList>
    </citation>
    <scope>NUCLEOTIDE SEQUENCE [LARGE SCALE GENOMIC DNA]</scope>
    <source>
        <strain evidence="2">sbr112.9</strain>
    </source>
</reference>
<organism evidence="1 2">
    <name type="scientific">Phytophthora palmivora</name>
    <dbReference type="NCBI Taxonomy" id="4796"/>
    <lineage>
        <taxon>Eukaryota</taxon>
        <taxon>Sar</taxon>
        <taxon>Stramenopiles</taxon>
        <taxon>Oomycota</taxon>
        <taxon>Peronosporomycetes</taxon>
        <taxon>Peronosporales</taxon>
        <taxon>Peronosporaceae</taxon>
        <taxon>Phytophthora</taxon>
    </lineage>
</organism>
<name>A0A2P4X7L5_9STRA</name>
<evidence type="ECO:0000313" key="1">
    <source>
        <dbReference type="EMBL" id="POM61550.1"/>
    </source>
</evidence>
<dbReference type="EMBL" id="NCKW01015922">
    <property type="protein sequence ID" value="POM61550.1"/>
    <property type="molecule type" value="Genomic_DNA"/>
</dbReference>
<dbReference type="OrthoDB" id="63533at2759"/>
<sequence length="538" mass="61647">MAFMALGGCSIRRWLVLLLALGLLSIGLLSYRMSSLISLSMRTFKRNPRIRTAPPTYMLVRAIGNALPPRHDPARALQNLRFTLEHEQLEDEEMATHWVLNRLADEQVARQFRELLTEFGAEFTELPLELETYAQAPFHVIVEDRGIDQVHLEVTSEDQWTKNQNINAIYGSKNRYALGINGARNLMLDIANNSGARWLLPWDQTCFLTREAWEQIKHDLDHASPDQKYFLTFMDRLKEKNEVIFSSNFKPNPWEEPQIIFRNDSIERFDERLRYGQRDKAALLVRLQVSGIWDGWGWSSWERRHTYANMSKDVGGSDAVSTTGYVLRLYSGLVSDVEENSASAGFWREIRRAKGVIALLDKLEERVMREFYDYHSSNLLVYDEAQLLKFKEQIDANEGNELVSSLVDDADRAMQVSKPWTVTSNEALDPERDPQPMQFAWALPSTHTYVVFSSVLSLVASTEGAATAGNFIPGKTSSDFNPIVEDHRFLRTHETAITEERGLPKASRLKEKLFKLQLKIAMPSIKKVLTNVIEGIFK</sequence>
<dbReference type="Proteomes" id="UP000237271">
    <property type="component" value="Unassembled WGS sequence"/>
</dbReference>
<protein>
    <submittedName>
        <fullName evidence="1">Uncharacterized protein</fullName>
    </submittedName>
</protein>
<keyword evidence="2" id="KW-1185">Reference proteome</keyword>
<gene>
    <name evidence="1" type="ORF">PHPALM_29416</name>
</gene>
<evidence type="ECO:0000313" key="2">
    <source>
        <dbReference type="Proteomes" id="UP000237271"/>
    </source>
</evidence>
<accession>A0A2P4X7L5</accession>
<proteinExistence type="predicted"/>